<feature type="repeat" description="WD" evidence="10">
    <location>
        <begin position="283"/>
        <end position="324"/>
    </location>
</feature>
<keyword evidence="6" id="KW-0498">Mitosis</keyword>
<evidence type="ECO:0000256" key="7">
    <source>
        <dbReference type="ARBA" id="ARBA00023306"/>
    </source>
</evidence>
<dbReference type="InterPro" id="IPR015943">
    <property type="entry name" value="WD40/YVTN_repeat-like_dom_sf"/>
</dbReference>
<feature type="compositionally biased region" description="Low complexity" evidence="11">
    <location>
        <begin position="1"/>
        <end position="15"/>
    </location>
</feature>
<comment type="similarity">
    <text evidence="2">Belongs to the WD repeat CDC20/Fizzy family.</text>
</comment>
<dbReference type="InterPro" id="IPR001680">
    <property type="entry name" value="WD40_rpt"/>
</dbReference>
<name>H9H7A8_MONDO</name>
<dbReference type="eggNOG" id="KOG0305">
    <property type="taxonomic scope" value="Eukaryota"/>
</dbReference>
<keyword evidence="7" id="KW-0131">Cell cycle</keyword>
<dbReference type="GeneTree" id="ENSGT00950000183104"/>
<evidence type="ECO:0000259" key="12">
    <source>
        <dbReference type="Pfam" id="PF24807"/>
    </source>
</evidence>
<evidence type="ECO:0000256" key="5">
    <source>
        <dbReference type="ARBA" id="ARBA00022737"/>
    </source>
</evidence>
<dbReference type="InParanoid" id="H9H7A8"/>
<evidence type="ECO:0000256" key="3">
    <source>
        <dbReference type="ARBA" id="ARBA00022574"/>
    </source>
</evidence>
<reference evidence="13" key="2">
    <citation type="submission" date="2025-08" db="UniProtKB">
        <authorList>
            <consortium name="Ensembl"/>
        </authorList>
    </citation>
    <scope>IDENTIFICATION</scope>
</reference>
<dbReference type="SMART" id="SM00320">
    <property type="entry name" value="WD40"/>
    <property type="match status" value="6"/>
</dbReference>
<dbReference type="PROSITE" id="PS50082">
    <property type="entry name" value="WD_REPEATS_2"/>
    <property type="match status" value="3"/>
</dbReference>
<dbReference type="GO" id="GO:1990757">
    <property type="term" value="F:ubiquitin ligase activator activity"/>
    <property type="evidence" value="ECO:0000318"/>
    <property type="project" value="GO_Central"/>
</dbReference>
<organism evidence="13 14">
    <name type="scientific">Monodelphis domestica</name>
    <name type="common">Gray short-tailed opossum</name>
    <dbReference type="NCBI Taxonomy" id="13616"/>
    <lineage>
        <taxon>Eukaryota</taxon>
        <taxon>Metazoa</taxon>
        <taxon>Chordata</taxon>
        <taxon>Craniata</taxon>
        <taxon>Vertebrata</taxon>
        <taxon>Euteleostomi</taxon>
        <taxon>Mammalia</taxon>
        <taxon>Metatheria</taxon>
        <taxon>Didelphimorphia</taxon>
        <taxon>Didelphidae</taxon>
        <taxon>Monodelphis</taxon>
    </lineage>
</organism>
<reference evidence="13" key="1">
    <citation type="journal article" date="2007" name="Nature">
        <title>Genome of the marsupial Monodelphis domestica reveals innovation in non-coding sequences.</title>
        <authorList>
            <person name="Mikkelsen T.S."/>
            <person name="Wakefield M.J."/>
            <person name="Aken B."/>
            <person name="Amemiya C.T."/>
            <person name="Chang J.L."/>
            <person name="Duke S."/>
            <person name="Garber M."/>
            <person name="Gentles A.J."/>
            <person name="Goodstadt L."/>
            <person name="Heger A."/>
            <person name="Jurka J."/>
            <person name="Kamal M."/>
            <person name="Mauceli E."/>
            <person name="Searle S.M."/>
            <person name="Sharpe T."/>
            <person name="Baker M.L."/>
            <person name="Batzer M.A."/>
            <person name="Benos P.V."/>
            <person name="Belov K."/>
            <person name="Clamp M."/>
            <person name="Cook A."/>
            <person name="Cuff J."/>
            <person name="Das R."/>
            <person name="Davidow L."/>
            <person name="Deakin J.E."/>
            <person name="Fazzari M.J."/>
            <person name="Glass J.L."/>
            <person name="Grabherr M."/>
            <person name="Greally J.M."/>
            <person name="Gu W."/>
            <person name="Hore T.A."/>
            <person name="Huttley G.A."/>
            <person name="Kleber M."/>
            <person name="Jirtle R.L."/>
            <person name="Koina E."/>
            <person name="Lee J.T."/>
            <person name="Mahony S."/>
            <person name="Marra M.A."/>
            <person name="Miller R.D."/>
            <person name="Nicholls R.D."/>
            <person name="Oda M."/>
            <person name="Papenfuss A.T."/>
            <person name="Parra Z.E."/>
            <person name="Pollock D.D."/>
            <person name="Ray D.A."/>
            <person name="Schein J.E."/>
            <person name="Speed T.P."/>
            <person name="Thompson K."/>
            <person name="VandeBerg J.L."/>
            <person name="Wade C.M."/>
            <person name="Walker J.A."/>
            <person name="Waters P.D."/>
            <person name="Webber C."/>
            <person name="Weidman J.R."/>
            <person name="Xie X."/>
            <person name="Zody M.C."/>
            <person name="Baldwin J."/>
            <person name="Abdouelleil A."/>
            <person name="Abdulkadir J."/>
            <person name="Abebe A."/>
            <person name="Abera B."/>
            <person name="Abreu J."/>
            <person name="Acer S.C."/>
            <person name="Aftuck L."/>
            <person name="Alexander A."/>
            <person name="An P."/>
            <person name="Anderson E."/>
            <person name="Anderson S."/>
            <person name="Arachi H."/>
            <person name="Azer M."/>
            <person name="Bachantsang P."/>
            <person name="Barry A."/>
            <person name="Bayul T."/>
            <person name="Berlin A."/>
            <person name="Bessette D."/>
            <person name="Bloom T."/>
            <person name="Bloom T."/>
            <person name="Boguslavskiy L."/>
            <person name="Bonnet C."/>
            <person name="Boukhgalter B."/>
            <person name="Bourzgui I."/>
            <person name="Brown A."/>
            <person name="Cahill P."/>
            <person name="Channer S."/>
            <person name="Cheshatsang Y."/>
            <person name="Chuda L."/>
            <person name="Citroen M."/>
            <person name="Collymore A."/>
            <person name="Cooke P."/>
            <person name="Costello M."/>
            <person name="D'Aco K."/>
            <person name="Daza R."/>
            <person name="De Haan G."/>
            <person name="DeGray S."/>
            <person name="DeMaso C."/>
            <person name="Dhargay N."/>
            <person name="Dooley K."/>
            <person name="Dooley E."/>
            <person name="Doricent M."/>
            <person name="Dorje P."/>
            <person name="Dorjee K."/>
            <person name="Dupes A."/>
            <person name="Elong R."/>
            <person name="Falk J."/>
            <person name="Farina A."/>
            <person name="Faro S."/>
            <person name="Ferguson D."/>
            <person name="Fisher S."/>
            <person name="Foley C.D."/>
            <person name="Franke A."/>
            <person name="Friedrich D."/>
            <person name="Gadbois L."/>
            <person name="Gearin G."/>
            <person name="Gearin C.R."/>
            <person name="Giannoukos G."/>
            <person name="Goode T."/>
            <person name="Graham J."/>
            <person name="Grandbois E."/>
            <person name="Grewal S."/>
            <person name="Gyaltsen K."/>
            <person name="Hafez N."/>
            <person name="Hagos B."/>
            <person name="Hall J."/>
            <person name="Henson C."/>
            <person name="Hollinger A."/>
            <person name="Honan T."/>
            <person name="Huard M.D."/>
            <person name="Hughes L."/>
            <person name="Hurhula B."/>
            <person name="Husby M.E."/>
            <person name="Kamat A."/>
            <person name="Kanga B."/>
            <person name="Kashin S."/>
            <person name="Khazanovich D."/>
            <person name="Kisner P."/>
            <person name="Lance K."/>
            <person name="Lara M."/>
            <person name="Lee W."/>
            <person name="Lennon N."/>
            <person name="Letendre F."/>
            <person name="LeVine R."/>
            <person name="Lipovsky A."/>
            <person name="Liu X."/>
            <person name="Liu J."/>
            <person name="Liu S."/>
            <person name="Lokyitsang T."/>
            <person name="Lokyitsang Y."/>
            <person name="Lubonja R."/>
            <person name="Lui A."/>
            <person name="MacDonald P."/>
            <person name="Magnisalis V."/>
            <person name="Maru K."/>
            <person name="Matthews C."/>
            <person name="McCusker W."/>
            <person name="McDonough S."/>
            <person name="Mehta T."/>
            <person name="Meldrim J."/>
            <person name="Meneus L."/>
            <person name="Mihai O."/>
            <person name="Mihalev A."/>
            <person name="Mihova T."/>
            <person name="Mittelman R."/>
            <person name="Mlenga V."/>
            <person name="Montmayeur A."/>
            <person name="Mulrain L."/>
            <person name="Navidi A."/>
            <person name="Naylor J."/>
            <person name="Negash T."/>
            <person name="Nguyen T."/>
            <person name="Nguyen N."/>
            <person name="Nicol R."/>
            <person name="Norbu C."/>
            <person name="Norbu N."/>
            <person name="Novod N."/>
            <person name="O'Neill B."/>
            <person name="Osman S."/>
            <person name="Markiewicz E."/>
            <person name="Oyono O.L."/>
            <person name="Patti C."/>
            <person name="Phunkhang P."/>
            <person name="Pierre F."/>
            <person name="Priest M."/>
            <person name="Raghuraman S."/>
            <person name="Rege F."/>
            <person name="Reyes R."/>
            <person name="Rise C."/>
            <person name="Rogov P."/>
            <person name="Ross K."/>
            <person name="Ryan E."/>
            <person name="Settipalli S."/>
            <person name="Shea T."/>
            <person name="Sherpa N."/>
            <person name="Shi L."/>
            <person name="Shih D."/>
            <person name="Sparrow T."/>
            <person name="Spaulding J."/>
            <person name="Stalker J."/>
            <person name="Stange-Thomann N."/>
            <person name="Stavropoulos S."/>
            <person name="Stone C."/>
            <person name="Strader C."/>
            <person name="Tesfaye S."/>
            <person name="Thomson T."/>
            <person name="Thoulutsang Y."/>
            <person name="Thoulutsang D."/>
            <person name="Topham K."/>
            <person name="Topping I."/>
            <person name="Tsamla T."/>
            <person name="Vassiliev H."/>
            <person name="Vo A."/>
            <person name="Wangchuk T."/>
            <person name="Wangdi T."/>
            <person name="Weiand M."/>
            <person name="Wilkinson J."/>
            <person name="Wilson A."/>
            <person name="Yadav S."/>
            <person name="Young G."/>
            <person name="Yu Q."/>
            <person name="Zembek L."/>
            <person name="Zhong D."/>
            <person name="Zimmer A."/>
            <person name="Zwirko Z."/>
            <person name="Jaffe D.B."/>
            <person name="Alvarez P."/>
            <person name="Brockman W."/>
            <person name="Butler J."/>
            <person name="Chin C."/>
            <person name="Gnerre S."/>
            <person name="MacCallum I."/>
            <person name="Graves J.A."/>
            <person name="Ponting C.P."/>
            <person name="Breen M."/>
            <person name="Samollow P.B."/>
            <person name="Lander E.S."/>
            <person name="Lindblad-Toh K."/>
        </authorList>
    </citation>
    <scope>NUCLEOTIDE SEQUENCE [LARGE SCALE GENOMIC DNA]</scope>
</reference>
<feature type="domain" description="CDC20/Fizzy WD40" evidence="12">
    <location>
        <begin position="153"/>
        <end position="444"/>
    </location>
</feature>
<dbReference type="SUPFAM" id="SSF50978">
    <property type="entry name" value="WD40 repeat-like"/>
    <property type="match status" value="1"/>
</dbReference>
<sequence length="467" mass="51752">MNWSLALPSSPGSSSNKHGDRFIPSRAGANWGLYFHKPTQPEKSPKQKRKAKQATLDSCPVNPFYTALLKNELLGAGIENVPHPKGESQGLQSPIPHTKNLFSYAHNTKRWRPDSGSEVCPYILSPISNKSQTLLKSQQKPIRKISESPFKILEAPELQNDFYLNLVDWSCLNIITVGLGSRAYLWNAATCQVTKLCDLSSDEDYVTSVNWSEQGNLVAVGTDKGLVQVWDVTAGKMLCKLEGHAARVGVLAWNADQISSGGRDTMILQRDIRAPRPQSERWLIGHRQEVCGLKWSVDHQLLASGGNDNTVLVWSLYNVKPVHKYTKHVAAVKAIAWSPHQHGLLASGGGTADRNIRFWNTLTGQPVQHIDTGSQVCNLAWSRHDNELVSTHGYAENQIAVWRYPSLTKVAKLIGHSYRVLYLAVSPDGQSIVTGAGDETLRFWTVFYKTHSAKEAASALSLFTKIR</sequence>
<dbReference type="GO" id="GO:0010997">
    <property type="term" value="F:anaphase-promoting complex binding"/>
    <property type="evidence" value="ECO:0000318"/>
    <property type="project" value="GO_Central"/>
</dbReference>
<keyword evidence="4" id="KW-0132">Cell division</keyword>
<evidence type="ECO:0000256" key="4">
    <source>
        <dbReference type="ARBA" id="ARBA00022618"/>
    </source>
</evidence>
<evidence type="ECO:0000256" key="1">
    <source>
        <dbReference type="ARBA" id="ARBA00004906"/>
    </source>
</evidence>
<keyword evidence="3 10" id="KW-0853">WD repeat</keyword>
<dbReference type="PANTHER" id="PTHR19918:SF1">
    <property type="entry name" value="FIZZY-RELATED PROTEIN HOMOLOG"/>
    <property type="match status" value="1"/>
</dbReference>
<dbReference type="FunFam" id="2.130.10.10:FF:000025">
    <property type="entry name" value="FIZZY-related 2 isoform 1"/>
    <property type="match status" value="1"/>
</dbReference>
<dbReference type="Gene3D" id="2.130.10.10">
    <property type="entry name" value="YVTN repeat-like/Quinoprotein amine dehydrogenase"/>
    <property type="match status" value="1"/>
</dbReference>
<dbReference type="RefSeq" id="XP_056664792.1">
    <property type="nucleotide sequence ID" value="XM_056808814.1"/>
</dbReference>
<accession>H9H7A8</accession>
<dbReference type="Bgee" id="ENSMODG00000019213">
    <property type="expression patterns" value="Expressed in spermatocyte and 5 other cell types or tissues"/>
</dbReference>
<dbReference type="GeneID" id="100028412"/>
<dbReference type="HOGENOM" id="CLU_014831_4_2_1"/>
<gene>
    <name evidence="13" type="primary">LOC100028412</name>
</gene>
<protein>
    <recommendedName>
        <fullName evidence="8">Fizzy-related protein homolog</fullName>
    </recommendedName>
    <alternativeName>
        <fullName evidence="9">Cdh1/Hct1 homolog</fullName>
    </alternativeName>
</protein>
<dbReference type="OrthoDB" id="10263272at2759"/>
<dbReference type="GO" id="GO:1905786">
    <property type="term" value="P:positive regulation of anaphase-promoting complex-dependent catabolic process"/>
    <property type="evidence" value="ECO:0000318"/>
    <property type="project" value="GO_Central"/>
</dbReference>
<dbReference type="AlphaFoldDB" id="H9H7A8"/>
<comment type="pathway">
    <text evidence="1">Protein modification; protein ubiquitination.</text>
</comment>
<dbReference type="GO" id="GO:0005680">
    <property type="term" value="C:anaphase-promoting complex"/>
    <property type="evidence" value="ECO:0000318"/>
    <property type="project" value="GO_Central"/>
</dbReference>
<dbReference type="Ensembl" id="ENSMODT00000024414.3">
    <property type="protein sequence ID" value="ENSMODP00000023990.3"/>
    <property type="gene ID" value="ENSMODG00000019213.3"/>
</dbReference>
<dbReference type="GO" id="GO:0031145">
    <property type="term" value="P:anaphase-promoting complex-dependent catabolic process"/>
    <property type="evidence" value="ECO:0000318"/>
    <property type="project" value="GO_Central"/>
</dbReference>
<dbReference type="CDD" id="cd00200">
    <property type="entry name" value="WD40"/>
    <property type="match status" value="1"/>
</dbReference>
<evidence type="ECO:0000256" key="11">
    <source>
        <dbReference type="SAM" id="MobiDB-lite"/>
    </source>
</evidence>
<feature type="repeat" description="WD" evidence="10">
    <location>
        <begin position="199"/>
        <end position="240"/>
    </location>
</feature>
<dbReference type="STRING" id="13616.ENSMODP00000023990"/>
<dbReference type="Proteomes" id="UP000002280">
    <property type="component" value="Unplaced"/>
</dbReference>
<dbReference type="InterPro" id="IPR036322">
    <property type="entry name" value="WD40_repeat_dom_sf"/>
</dbReference>
<evidence type="ECO:0000256" key="2">
    <source>
        <dbReference type="ARBA" id="ARBA00006445"/>
    </source>
</evidence>
<keyword evidence="14" id="KW-1185">Reference proteome</keyword>
<evidence type="ECO:0000256" key="8">
    <source>
        <dbReference type="ARBA" id="ARBA00073600"/>
    </source>
</evidence>
<evidence type="ECO:0000313" key="14">
    <source>
        <dbReference type="Proteomes" id="UP000002280"/>
    </source>
</evidence>
<evidence type="ECO:0000256" key="6">
    <source>
        <dbReference type="ARBA" id="ARBA00022776"/>
    </source>
</evidence>
<dbReference type="OMA" id="VHRYIKH"/>
<evidence type="ECO:0000256" key="10">
    <source>
        <dbReference type="PROSITE-ProRule" id="PRU00221"/>
    </source>
</evidence>
<dbReference type="InterPro" id="IPR056150">
    <property type="entry name" value="WD40_CDC20-Fz"/>
</dbReference>
<evidence type="ECO:0000313" key="13">
    <source>
        <dbReference type="Ensembl" id="ENSMODP00000023990.3"/>
    </source>
</evidence>
<dbReference type="PROSITE" id="PS50294">
    <property type="entry name" value="WD_REPEATS_REGION"/>
    <property type="match status" value="3"/>
</dbReference>
<reference evidence="13" key="3">
    <citation type="submission" date="2025-09" db="UniProtKB">
        <authorList>
            <consortium name="Ensembl"/>
        </authorList>
    </citation>
    <scope>IDENTIFICATION</scope>
</reference>
<proteinExistence type="inferred from homology"/>
<feature type="region of interest" description="Disordered" evidence="11">
    <location>
        <begin position="1"/>
        <end position="55"/>
    </location>
</feature>
<dbReference type="PANTHER" id="PTHR19918">
    <property type="entry name" value="CELL DIVISION CYCLE 20 CDC20 FIZZY -RELATED"/>
    <property type="match status" value="1"/>
</dbReference>
<dbReference type="GO" id="GO:0051301">
    <property type="term" value="P:cell division"/>
    <property type="evidence" value="ECO:0007669"/>
    <property type="project" value="UniProtKB-KW"/>
</dbReference>
<dbReference type="Pfam" id="PF24807">
    <property type="entry name" value="WD40_CDC20-Fz"/>
    <property type="match status" value="1"/>
</dbReference>
<evidence type="ECO:0000256" key="9">
    <source>
        <dbReference type="ARBA" id="ARBA00081406"/>
    </source>
</evidence>
<dbReference type="InterPro" id="IPR033010">
    <property type="entry name" value="Cdc20/Fizzy"/>
</dbReference>
<feature type="repeat" description="WD" evidence="10">
    <location>
        <begin position="413"/>
        <end position="446"/>
    </location>
</feature>
<keyword evidence="5" id="KW-0677">Repeat</keyword>